<accession>A0A1J3JUB6</accession>
<gene>
    <name evidence="1" type="ORF">MP_TR18382_c0_g1_i1_g.52478</name>
</gene>
<evidence type="ECO:0000313" key="1">
    <source>
        <dbReference type="EMBL" id="JAU96043.1"/>
    </source>
</evidence>
<dbReference type="AlphaFoldDB" id="A0A1J3JUB6"/>
<name>A0A1J3JUB6_NOCCA</name>
<organism evidence="1">
    <name type="scientific">Noccaea caerulescens</name>
    <name type="common">Alpine penny-cress</name>
    <name type="synonym">Thlaspi caerulescens</name>
    <dbReference type="NCBI Taxonomy" id="107243"/>
    <lineage>
        <taxon>Eukaryota</taxon>
        <taxon>Viridiplantae</taxon>
        <taxon>Streptophyta</taxon>
        <taxon>Embryophyta</taxon>
        <taxon>Tracheophyta</taxon>
        <taxon>Spermatophyta</taxon>
        <taxon>Magnoliopsida</taxon>
        <taxon>eudicotyledons</taxon>
        <taxon>Gunneridae</taxon>
        <taxon>Pentapetalae</taxon>
        <taxon>rosids</taxon>
        <taxon>malvids</taxon>
        <taxon>Brassicales</taxon>
        <taxon>Brassicaceae</taxon>
        <taxon>Coluteocarpeae</taxon>
        <taxon>Noccaea</taxon>
    </lineage>
</organism>
<sequence length="123" mass="13937">MKCFICSNSLRLPLGLSQDMSIGKNIPASTLANFRKTLQSKSLKETLKCFRPTESKLRITNSSREKGFILDPHIFVSLEIPERSALNLNLRLRICTNLLCSASARFSSNFEINFLLVDSYLFC</sequence>
<dbReference type="EMBL" id="GEVM01009895">
    <property type="protein sequence ID" value="JAU96043.1"/>
    <property type="molecule type" value="Transcribed_RNA"/>
</dbReference>
<protein>
    <submittedName>
        <fullName evidence="1">Uncharacterized protein</fullName>
    </submittedName>
</protein>
<reference evidence="1" key="1">
    <citation type="submission" date="2016-07" db="EMBL/GenBank/DDBJ databases">
        <title>De novo transcriptome assembly of four accessions of the metal hyperaccumulator plant Noccaea caerulescens.</title>
        <authorList>
            <person name="Blande D."/>
            <person name="Halimaa P."/>
            <person name="Tervahauta A.I."/>
            <person name="Aarts M.G."/>
            <person name="Karenlampi S.O."/>
        </authorList>
    </citation>
    <scope>NUCLEOTIDE SEQUENCE</scope>
</reference>
<proteinExistence type="predicted"/>